<dbReference type="Gene3D" id="3.40.190.80">
    <property type="match status" value="1"/>
</dbReference>
<feature type="binding site" evidence="7">
    <location>
        <position position="85"/>
    </location>
    <ligand>
        <name>Mg(2+)</name>
        <dbReference type="ChEBI" id="CHEBI:18420"/>
        <label>1</label>
        <note>catalytic</note>
    </ligand>
</feature>
<evidence type="ECO:0000256" key="1">
    <source>
        <dbReference type="ARBA" id="ARBA00001033"/>
    </source>
</evidence>
<dbReference type="PROSITE" id="PS00629">
    <property type="entry name" value="IMP_1"/>
    <property type="match status" value="1"/>
</dbReference>
<dbReference type="InterPro" id="IPR022337">
    <property type="entry name" value="Inositol_monophosphatase_SuhB"/>
</dbReference>
<dbReference type="EMBL" id="SMAD01000009">
    <property type="protein sequence ID" value="TCS86106.1"/>
    <property type="molecule type" value="Genomic_DNA"/>
</dbReference>
<comment type="catalytic activity">
    <reaction evidence="1 8">
        <text>a myo-inositol phosphate + H2O = myo-inositol + phosphate</text>
        <dbReference type="Rhea" id="RHEA:24056"/>
        <dbReference type="ChEBI" id="CHEBI:15377"/>
        <dbReference type="ChEBI" id="CHEBI:17268"/>
        <dbReference type="ChEBI" id="CHEBI:43474"/>
        <dbReference type="ChEBI" id="CHEBI:84139"/>
        <dbReference type="EC" id="3.1.3.25"/>
    </reaction>
</comment>
<dbReference type="PRINTS" id="PR00377">
    <property type="entry name" value="IMPHPHTASES"/>
</dbReference>
<dbReference type="GO" id="GO:0006020">
    <property type="term" value="P:inositol metabolic process"/>
    <property type="evidence" value="ECO:0007669"/>
    <property type="project" value="TreeGrafter"/>
</dbReference>
<keyword evidence="4 7" id="KW-0479">Metal-binding</keyword>
<dbReference type="InterPro" id="IPR020550">
    <property type="entry name" value="Inositol_monophosphatase_CS"/>
</dbReference>
<feature type="binding site" evidence="7">
    <location>
        <position position="213"/>
    </location>
    <ligand>
        <name>Mg(2+)</name>
        <dbReference type="ChEBI" id="CHEBI:18420"/>
        <label>1</label>
        <note>catalytic</note>
    </ligand>
</feature>
<comment type="cofactor">
    <cofactor evidence="2 7 8">
        <name>Mg(2+)</name>
        <dbReference type="ChEBI" id="CHEBI:18420"/>
    </cofactor>
</comment>
<name>A0A4R3KQ89_9SPHI</name>
<dbReference type="GO" id="GO:0008934">
    <property type="term" value="F:inositol monophosphate 1-phosphatase activity"/>
    <property type="evidence" value="ECO:0007669"/>
    <property type="project" value="InterPro"/>
</dbReference>
<dbReference type="InterPro" id="IPR020583">
    <property type="entry name" value="Inositol_monoP_metal-BS"/>
</dbReference>
<dbReference type="OrthoDB" id="9772456at2"/>
<evidence type="ECO:0000256" key="5">
    <source>
        <dbReference type="ARBA" id="ARBA00022801"/>
    </source>
</evidence>
<dbReference type="PRINTS" id="PR01959">
    <property type="entry name" value="SBIMPHPHTASE"/>
</dbReference>
<feature type="binding site" evidence="7">
    <location>
        <position position="69"/>
    </location>
    <ligand>
        <name>Mg(2+)</name>
        <dbReference type="ChEBI" id="CHEBI:18420"/>
        <label>1</label>
        <note>catalytic</note>
    </ligand>
</feature>
<dbReference type="GO" id="GO:0046854">
    <property type="term" value="P:phosphatidylinositol phosphate biosynthetic process"/>
    <property type="evidence" value="ECO:0007669"/>
    <property type="project" value="InterPro"/>
</dbReference>
<dbReference type="InterPro" id="IPR033942">
    <property type="entry name" value="IMPase"/>
</dbReference>
<proteinExistence type="inferred from homology"/>
<dbReference type="PROSITE" id="PS00630">
    <property type="entry name" value="IMP_2"/>
    <property type="match status" value="1"/>
</dbReference>
<dbReference type="InterPro" id="IPR000760">
    <property type="entry name" value="Inositol_monophosphatase-like"/>
</dbReference>
<dbReference type="AlphaFoldDB" id="A0A4R3KQ89"/>
<dbReference type="Pfam" id="PF00459">
    <property type="entry name" value="Inositol_P"/>
    <property type="match status" value="1"/>
</dbReference>
<dbReference type="SUPFAM" id="SSF56655">
    <property type="entry name" value="Carbohydrate phosphatase"/>
    <property type="match status" value="1"/>
</dbReference>
<dbReference type="Gene3D" id="3.30.540.10">
    <property type="entry name" value="Fructose-1,6-Bisphosphatase, subunit A, domain 1"/>
    <property type="match status" value="1"/>
</dbReference>
<dbReference type="FunFam" id="3.40.190.80:FF:000002">
    <property type="entry name" value="Inositol-1-monophosphatase"/>
    <property type="match status" value="1"/>
</dbReference>
<keyword evidence="5 8" id="KW-0378">Hydrolase</keyword>
<evidence type="ECO:0000313" key="10">
    <source>
        <dbReference type="Proteomes" id="UP000295807"/>
    </source>
</evidence>
<reference evidence="9 10" key="1">
    <citation type="submission" date="2019-03" db="EMBL/GenBank/DDBJ databases">
        <title>Genomic Encyclopedia of Type Strains, Phase IV (KMG-IV): sequencing the most valuable type-strain genomes for metagenomic binning, comparative biology and taxonomic classification.</title>
        <authorList>
            <person name="Goeker M."/>
        </authorList>
    </citation>
    <scope>NUCLEOTIDE SEQUENCE [LARGE SCALE GENOMIC DNA]</scope>
    <source>
        <strain evidence="9 10">DSM 21100</strain>
    </source>
</reference>
<feature type="binding site" evidence="7">
    <location>
        <position position="87"/>
    </location>
    <ligand>
        <name>Mg(2+)</name>
        <dbReference type="ChEBI" id="CHEBI:18420"/>
        <label>1</label>
        <note>catalytic</note>
    </ligand>
</feature>
<sequence>MDFQSILTEIKPLILETGEFIRHERTLFSNERIEYKGVANMVSYVDKTAEEKLVEGLARILPDAGFVTEEGTINKTGERYDWIIDPLDGTTNFIHGFPPFSISVALRDRQEIVLGVVYEITRDEFFSSVKGGAAHLNEHPIRVSTPARLENSLLVTGFPYDHLGKLEEWLRLFRKLTETTHGVRRLGSAAVDLAYVACGRIDGFYEYNLNAWDVAAGAFIVQQAGGKVSDFSGSPEFIQNRTLLASNGLIQEELLQLIRENF</sequence>
<keyword evidence="6 7" id="KW-0460">Magnesium</keyword>
<evidence type="ECO:0000256" key="3">
    <source>
        <dbReference type="ARBA" id="ARBA00009759"/>
    </source>
</evidence>
<organism evidence="9 10">
    <name type="scientific">Anseongella ginsenosidimutans</name>
    <dbReference type="NCBI Taxonomy" id="496056"/>
    <lineage>
        <taxon>Bacteria</taxon>
        <taxon>Pseudomonadati</taxon>
        <taxon>Bacteroidota</taxon>
        <taxon>Sphingobacteriia</taxon>
        <taxon>Sphingobacteriales</taxon>
        <taxon>Sphingobacteriaceae</taxon>
        <taxon>Anseongella</taxon>
    </lineage>
</organism>
<dbReference type="CDD" id="cd01639">
    <property type="entry name" value="IMPase"/>
    <property type="match status" value="1"/>
</dbReference>
<dbReference type="RefSeq" id="WP_132129910.1">
    <property type="nucleotide sequence ID" value="NZ_CP042432.1"/>
</dbReference>
<comment type="caution">
    <text evidence="9">The sequence shown here is derived from an EMBL/GenBank/DDBJ whole genome shotgun (WGS) entry which is preliminary data.</text>
</comment>
<comment type="similarity">
    <text evidence="3 8">Belongs to the inositol monophosphatase superfamily.</text>
</comment>
<dbReference type="Proteomes" id="UP000295807">
    <property type="component" value="Unassembled WGS sequence"/>
</dbReference>
<evidence type="ECO:0000313" key="9">
    <source>
        <dbReference type="EMBL" id="TCS86106.1"/>
    </source>
</evidence>
<dbReference type="EC" id="3.1.3.25" evidence="8"/>
<dbReference type="PANTHER" id="PTHR20854:SF4">
    <property type="entry name" value="INOSITOL-1-MONOPHOSPHATASE-RELATED"/>
    <property type="match status" value="1"/>
</dbReference>
<evidence type="ECO:0000256" key="7">
    <source>
        <dbReference type="PIRSR" id="PIRSR600760-2"/>
    </source>
</evidence>
<dbReference type="GO" id="GO:0007165">
    <property type="term" value="P:signal transduction"/>
    <property type="evidence" value="ECO:0007669"/>
    <property type="project" value="TreeGrafter"/>
</dbReference>
<evidence type="ECO:0000256" key="2">
    <source>
        <dbReference type="ARBA" id="ARBA00001946"/>
    </source>
</evidence>
<gene>
    <name evidence="9" type="ORF">EDD80_109136</name>
</gene>
<evidence type="ECO:0000256" key="6">
    <source>
        <dbReference type="ARBA" id="ARBA00022842"/>
    </source>
</evidence>
<dbReference type="PANTHER" id="PTHR20854">
    <property type="entry name" value="INOSITOL MONOPHOSPHATASE"/>
    <property type="match status" value="1"/>
</dbReference>
<protein>
    <recommendedName>
        <fullName evidence="8">Inositol-1-monophosphatase</fullName>
        <ecNumber evidence="8">3.1.3.25</ecNumber>
    </recommendedName>
</protein>
<feature type="binding site" evidence="7">
    <location>
        <position position="88"/>
    </location>
    <ligand>
        <name>Mg(2+)</name>
        <dbReference type="ChEBI" id="CHEBI:18420"/>
        <label>1</label>
        <note>catalytic</note>
    </ligand>
</feature>
<accession>A0A4R3KQ89</accession>
<evidence type="ECO:0000256" key="4">
    <source>
        <dbReference type="ARBA" id="ARBA00022723"/>
    </source>
</evidence>
<keyword evidence="10" id="KW-1185">Reference proteome</keyword>
<dbReference type="GO" id="GO:0046872">
    <property type="term" value="F:metal ion binding"/>
    <property type="evidence" value="ECO:0007669"/>
    <property type="project" value="UniProtKB-KW"/>
</dbReference>
<evidence type="ECO:0000256" key="8">
    <source>
        <dbReference type="RuleBase" id="RU364068"/>
    </source>
</evidence>